<evidence type="ECO:0000256" key="2">
    <source>
        <dbReference type="SAM" id="Phobius"/>
    </source>
</evidence>
<evidence type="ECO:0000313" key="5">
    <source>
        <dbReference type="Proteomes" id="UP001164727"/>
    </source>
</evidence>
<dbReference type="SMART" id="SM00382">
    <property type="entry name" value="AAA"/>
    <property type="match status" value="1"/>
</dbReference>
<keyword evidence="4" id="KW-0132">Cell division</keyword>
<keyword evidence="4" id="KW-0645">Protease</keyword>
<dbReference type="Gene3D" id="1.20.58.760">
    <property type="entry name" value="Peptidase M41"/>
    <property type="match status" value="1"/>
</dbReference>
<feature type="compositionally biased region" description="Polar residues" evidence="1">
    <location>
        <begin position="1"/>
        <end position="13"/>
    </location>
</feature>
<evidence type="ECO:0000259" key="3">
    <source>
        <dbReference type="SMART" id="SM00382"/>
    </source>
</evidence>
<reference evidence="4 5" key="1">
    <citation type="journal article" date="2023" name="Microbiol. Resour. Announc.">
        <title>Complete Genome of 'Candidatus Phytoplasma rubi' RS, a Phytopathogenic Bacterium Associated with Rubus Stunt Disease.</title>
        <authorList>
            <person name="Duckeck D."/>
            <person name="Zubert C."/>
            <person name="Bohm J.W."/>
            <person name="Carminati G."/>
            <person name="Schneider B."/>
            <person name="Kube M."/>
        </authorList>
    </citation>
    <scope>NUCLEOTIDE SEQUENCE [LARGE SCALE GENOMIC DNA]</scope>
    <source>
        <strain evidence="4 5">RS</strain>
    </source>
</reference>
<keyword evidence="2" id="KW-1133">Transmembrane helix</keyword>
<feature type="domain" description="AAA+ ATPase" evidence="3">
    <location>
        <begin position="115"/>
        <end position="267"/>
    </location>
</feature>
<organism evidence="4 5">
    <name type="scientific">Candidatus Phytoplasma rubi</name>
    <dbReference type="NCBI Taxonomy" id="399025"/>
    <lineage>
        <taxon>Bacteria</taxon>
        <taxon>Bacillati</taxon>
        <taxon>Mycoplasmatota</taxon>
        <taxon>Mollicutes</taxon>
        <taxon>Acholeplasmatales</taxon>
        <taxon>Acholeplasmataceae</taxon>
        <taxon>Candidatus Phytoplasma</taxon>
        <taxon>16SrV (Elm yellows group)</taxon>
    </lineage>
</organism>
<protein>
    <submittedName>
        <fullName evidence="4">Cell division-associated, ATP-dependent zinc metalloprotease FtsH</fullName>
    </submittedName>
</protein>
<keyword evidence="4" id="KW-0378">Hydrolase</keyword>
<dbReference type="RefSeq" id="WP_268849791.1">
    <property type="nucleotide sequence ID" value="NZ_CP114006.1"/>
</dbReference>
<accession>A0ABY7BTI3</accession>
<keyword evidence="4" id="KW-0482">Metalloprotease</keyword>
<evidence type="ECO:0000313" key="4">
    <source>
        <dbReference type="EMBL" id="WAN63612.1"/>
    </source>
</evidence>
<dbReference type="Gene3D" id="3.40.50.300">
    <property type="entry name" value="P-loop containing nucleotide triphosphate hydrolases"/>
    <property type="match status" value="1"/>
</dbReference>
<dbReference type="Pfam" id="PF01434">
    <property type="entry name" value="Peptidase_M41"/>
    <property type="match status" value="1"/>
</dbReference>
<dbReference type="Proteomes" id="UP001164727">
    <property type="component" value="Chromosome"/>
</dbReference>
<dbReference type="EMBL" id="CP114006">
    <property type="protein sequence ID" value="WAN63612.1"/>
    <property type="molecule type" value="Genomic_DNA"/>
</dbReference>
<dbReference type="GO" id="GO:0051301">
    <property type="term" value="P:cell division"/>
    <property type="evidence" value="ECO:0007669"/>
    <property type="project" value="UniProtKB-KW"/>
</dbReference>
<feature type="transmembrane region" description="Helical" evidence="2">
    <location>
        <begin position="30"/>
        <end position="53"/>
    </location>
</feature>
<keyword evidence="5" id="KW-1185">Reference proteome</keyword>
<dbReference type="GO" id="GO:0008237">
    <property type="term" value="F:metallopeptidase activity"/>
    <property type="evidence" value="ECO:0007669"/>
    <property type="project" value="UniProtKB-KW"/>
</dbReference>
<keyword evidence="2" id="KW-0812">Transmembrane</keyword>
<dbReference type="InterPro" id="IPR003959">
    <property type="entry name" value="ATPase_AAA_core"/>
</dbReference>
<keyword evidence="4" id="KW-0131">Cell cycle</keyword>
<sequence length="562" mass="64585">MNWQPQIFENPQGNKPIPPPLSPKKKNLKYYLSIVQIIVNIVFYILMIFFFSVGISSISNIKNVDVLNDSDKKWAEDKIIKENNLTIKDDFQSSKFVKKDMNELIDNIKNKNQDIPRGFLLHGPPGTGKTYLAKCLAGSLRKNASFYVVNGSEFVEKYVGVGAARIRKLFKTARETAFNKGQRYFFIFIDEIDSIGRKRSSEGNTNIEIENSLNALLSEIDGFNSGEGKSRPPYGIVFGSTNRKDLLDEALIREGRLGKHIYLGHPNQDDIRNLLEYFIKKYKFSFKEEEKKNLSHFLSKNNFTASGMNSLIKEVNKLVNKSNNNEVTIDNFYDAWDEVVLGPKNTVPRNDLDQDRIIIHELGHAVVSKAFGFKVHRINVESRGDKGGYTLFLPNDNKDINLLTRDDLLKRIIIFLGGRAAESIFYESVSIGSCDDLKKVQMIASEMIEKLGMFDSEGNKNIFENKFLEQDTKNNEKSELLKLVANEQEKEQKICNIISNSYNIARDIIKNYFLDPKHIKKWKYLEKLLHTYSNNKINNEQFESDIDQFDPNDNTGSFFEFL</sequence>
<feature type="region of interest" description="Disordered" evidence="1">
    <location>
        <begin position="1"/>
        <end position="20"/>
    </location>
</feature>
<name>A0ABY7BTI3_9MOLU</name>
<dbReference type="Pfam" id="PF00004">
    <property type="entry name" value="AAA"/>
    <property type="match status" value="1"/>
</dbReference>
<dbReference type="PANTHER" id="PTHR23076:SF97">
    <property type="entry name" value="ATP-DEPENDENT ZINC METALLOPROTEASE YME1L1"/>
    <property type="match status" value="1"/>
</dbReference>
<gene>
    <name evidence="4" type="ORF">RS022_08070</name>
</gene>
<proteinExistence type="predicted"/>
<evidence type="ECO:0000256" key="1">
    <source>
        <dbReference type="SAM" id="MobiDB-lite"/>
    </source>
</evidence>
<dbReference type="InterPro" id="IPR037219">
    <property type="entry name" value="Peptidase_M41-like"/>
</dbReference>
<dbReference type="InterPro" id="IPR027417">
    <property type="entry name" value="P-loop_NTPase"/>
</dbReference>
<dbReference type="InterPro" id="IPR003593">
    <property type="entry name" value="AAA+_ATPase"/>
</dbReference>
<dbReference type="InterPro" id="IPR000642">
    <property type="entry name" value="Peptidase_M41"/>
</dbReference>
<dbReference type="SUPFAM" id="SSF52540">
    <property type="entry name" value="P-loop containing nucleoside triphosphate hydrolases"/>
    <property type="match status" value="1"/>
</dbReference>
<dbReference type="SUPFAM" id="SSF140990">
    <property type="entry name" value="FtsH protease domain-like"/>
    <property type="match status" value="1"/>
</dbReference>
<keyword evidence="2" id="KW-0472">Membrane</keyword>
<dbReference type="PANTHER" id="PTHR23076">
    <property type="entry name" value="METALLOPROTEASE M41 FTSH"/>
    <property type="match status" value="1"/>
</dbReference>